<comment type="similarity">
    <text evidence="2 7">Belongs to the major facilitator superfamily. Sugar transporter (TC 2.A.1.1) family.</text>
</comment>
<keyword evidence="5 9" id="KW-1133">Transmembrane helix</keyword>
<evidence type="ECO:0000256" key="3">
    <source>
        <dbReference type="ARBA" id="ARBA00022448"/>
    </source>
</evidence>
<dbReference type="InterPro" id="IPR050814">
    <property type="entry name" value="Myo-inositol_Transporter"/>
</dbReference>
<evidence type="ECO:0000256" key="6">
    <source>
        <dbReference type="ARBA" id="ARBA00023136"/>
    </source>
</evidence>
<dbReference type="NCBIfam" id="TIGR00879">
    <property type="entry name" value="SP"/>
    <property type="match status" value="1"/>
</dbReference>
<dbReference type="PROSITE" id="PS50850">
    <property type="entry name" value="MFS"/>
    <property type="match status" value="1"/>
</dbReference>
<dbReference type="PANTHER" id="PTHR48020:SF12">
    <property type="entry name" value="PROTON MYO-INOSITOL COTRANSPORTER"/>
    <property type="match status" value="1"/>
</dbReference>
<dbReference type="PROSITE" id="PS00217">
    <property type="entry name" value="SUGAR_TRANSPORT_2"/>
    <property type="match status" value="1"/>
</dbReference>
<dbReference type="InterPro" id="IPR005829">
    <property type="entry name" value="Sugar_transporter_CS"/>
</dbReference>
<comment type="caution">
    <text evidence="11">The sequence shown here is derived from an EMBL/GenBank/DDBJ whole genome shotgun (WGS) entry which is preliminary data.</text>
</comment>
<evidence type="ECO:0000256" key="5">
    <source>
        <dbReference type="ARBA" id="ARBA00022989"/>
    </source>
</evidence>
<gene>
    <name evidence="11" type="ORF">DPX39_000051200</name>
</gene>
<evidence type="ECO:0000313" key="11">
    <source>
        <dbReference type="EMBL" id="RHW67249.1"/>
    </source>
</evidence>
<dbReference type="InterPro" id="IPR036259">
    <property type="entry name" value="MFS_trans_sf"/>
</dbReference>
<sequence>MKWRVKIFAALGGFLFGYDTSVINGALFQMKEHFDFPAHSWISGLIVSIAIAGAFVGAFASGFISVRWGRRSCIALADIFFTLGSIMMAFAPNVEVIFVGRAIVGLGIGICSATIPVYLAEITSASNRGSSIVFNNVCLTGAQFIASVVTALLVQFTGTNFGWRVALGLGAVPSVIQFVGLIFFLPESPRWYLATGRVEKALKTSEMYDIDIVDCAEGGGLVIDYRALFSTVMRRRLLIGCMLHILQQTSGINTIMYYSSVILYDAGFKDPKTPVLLSIPLAAINTLFSLFGVFTVDRWGRRLLLQISACGCFVVTVGMTVVGFMLDKQIPYEIGGWIFLSLLGFYLVFFAPGLGAMPWVVMGEIFPNTLRTSAASVATMCNWGSNALVSQVFPMVLGSIGVGGTFSLLCACIIAAVLFIQFFVVETKGLTLEEIEEMFDPRARHRGSDGSQCSESCSKVERENEGEGTDHGLNQAETARAPI</sequence>
<evidence type="ECO:0000313" key="12">
    <source>
        <dbReference type="Proteomes" id="UP000266743"/>
    </source>
</evidence>
<evidence type="ECO:0000259" key="10">
    <source>
        <dbReference type="PROSITE" id="PS50850"/>
    </source>
</evidence>
<feature type="transmembrane region" description="Helical" evidence="9">
    <location>
        <begin position="338"/>
        <end position="361"/>
    </location>
</feature>
<dbReference type="AlphaFoldDB" id="A0A3L6KRU5"/>
<feature type="compositionally biased region" description="Basic and acidic residues" evidence="8">
    <location>
        <begin position="458"/>
        <end position="470"/>
    </location>
</feature>
<dbReference type="PRINTS" id="PR00171">
    <property type="entry name" value="SUGRTRNSPORT"/>
</dbReference>
<dbReference type="InterPro" id="IPR005828">
    <property type="entry name" value="MFS_sugar_transport-like"/>
</dbReference>
<dbReference type="PROSITE" id="PS00216">
    <property type="entry name" value="SUGAR_TRANSPORT_1"/>
    <property type="match status" value="1"/>
</dbReference>
<dbReference type="Gene3D" id="1.20.1250.20">
    <property type="entry name" value="MFS general substrate transporter like domains"/>
    <property type="match status" value="2"/>
</dbReference>
<feature type="transmembrane region" description="Helical" evidence="9">
    <location>
        <begin position="303"/>
        <end position="326"/>
    </location>
</feature>
<proteinExistence type="inferred from homology"/>
<keyword evidence="3 7" id="KW-0813">Transport</keyword>
<dbReference type="PANTHER" id="PTHR48020">
    <property type="entry name" value="PROTON MYO-INOSITOL COTRANSPORTER"/>
    <property type="match status" value="1"/>
</dbReference>
<feature type="region of interest" description="Disordered" evidence="8">
    <location>
        <begin position="443"/>
        <end position="483"/>
    </location>
</feature>
<dbReference type="Pfam" id="PF00083">
    <property type="entry name" value="Sugar_tr"/>
    <property type="match status" value="1"/>
</dbReference>
<organism evidence="11 12">
    <name type="scientific">Trypanosoma brucei equiperdum</name>
    <dbReference type="NCBI Taxonomy" id="630700"/>
    <lineage>
        <taxon>Eukaryota</taxon>
        <taxon>Discoba</taxon>
        <taxon>Euglenozoa</taxon>
        <taxon>Kinetoplastea</taxon>
        <taxon>Metakinetoplastina</taxon>
        <taxon>Trypanosomatida</taxon>
        <taxon>Trypanosomatidae</taxon>
        <taxon>Trypanosoma</taxon>
    </lineage>
</organism>
<comment type="subcellular location">
    <subcellularLocation>
        <location evidence="1">Membrane</location>
        <topology evidence="1">Multi-pass membrane protein</topology>
    </subcellularLocation>
</comment>
<dbReference type="Proteomes" id="UP000266743">
    <property type="component" value="Unassembled WGS sequence"/>
</dbReference>
<dbReference type="InterPro" id="IPR020846">
    <property type="entry name" value="MFS_dom"/>
</dbReference>
<feature type="transmembrane region" description="Helical" evidence="9">
    <location>
        <begin position="41"/>
        <end position="66"/>
    </location>
</feature>
<evidence type="ECO:0000256" key="9">
    <source>
        <dbReference type="SAM" id="Phobius"/>
    </source>
</evidence>
<dbReference type="InterPro" id="IPR003663">
    <property type="entry name" value="Sugar/inositol_transpt"/>
</dbReference>
<feature type="transmembrane region" description="Helical" evidence="9">
    <location>
        <begin position="237"/>
        <end position="257"/>
    </location>
</feature>
<feature type="transmembrane region" description="Helical" evidence="9">
    <location>
        <begin position="161"/>
        <end position="185"/>
    </location>
</feature>
<feature type="transmembrane region" description="Helical" evidence="9">
    <location>
        <begin position="73"/>
        <end position="91"/>
    </location>
</feature>
<evidence type="ECO:0000256" key="7">
    <source>
        <dbReference type="RuleBase" id="RU003346"/>
    </source>
</evidence>
<evidence type="ECO:0000256" key="4">
    <source>
        <dbReference type="ARBA" id="ARBA00022692"/>
    </source>
</evidence>
<evidence type="ECO:0000256" key="2">
    <source>
        <dbReference type="ARBA" id="ARBA00010992"/>
    </source>
</evidence>
<feature type="transmembrane region" description="Helical" evidence="9">
    <location>
        <begin position="277"/>
        <end position="296"/>
    </location>
</feature>
<dbReference type="GO" id="GO:0022857">
    <property type="term" value="F:transmembrane transporter activity"/>
    <property type="evidence" value="ECO:0007669"/>
    <property type="project" value="InterPro"/>
</dbReference>
<reference evidence="11 12" key="1">
    <citation type="submission" date="2018-09" db="EMBL/GenBank/DDBJ databases">
        <title>whole genome sequence of T. equiperdum IVM-t1 strain.</title>
        <authorList>
            <person name="Suganuma K."/>
        </authorList>
    </citation>
    <scope>NUCLEOTIDE SEQUENCE [LARGE SCALE GENOMIC DNA]</scope>
    <source>
        <strain evidence="11 12">IVM-t1</strain>
    </source>
</reference>
<evidence type="ECO:0000256" key="8">
    <source>
        <dbReference type="SAM" id="MobiDB-lite"/>
    </source>
</evidence>
<feature type="transmembrane region" description="Helical" evidence="9">
    <location>
        <begin position="132"/>
        <end position="155"/>
    </location>
</feature>
<dbReference type="SUPFAM" id="SSF103473">
    <property type="entry name" value="MFS general substrate transporter"/>
    <property type="match status" value="1"/>
</dbReference>
<keyword evidence="4 9" id="KW-0812">Transmembrane</keyword>
<name>A0A3L6KRU5_9TRYP</name>
<feature type="transmembrane region" description="Helical" evidence="9">
    <location>
        <begin position="405"/>
        <end position="425"/>
    </location>
</feature>
<dbReference type="GO" id="GO:0016020">
    <property type="term" value="C:membrane"/>
    <property type="evidence" value="ECO:0007669"/>
    <property type="project" value="UniProtKB-SubCell"/>
</dbReference>
<protein>
    <submittedName>
        <fullName evidence="11">Myo-inositol/proton symporter (MIT)</fullName>
    </submittedName>
</protein>
<feature type="transmembrane region" description="Helical" evidence="9">
    <location>
        <begin position="97"/>
        <end position="120"/>
    </location>
</feature>
<evidence type="ECO:0000256" key="1">
    <source>
        <dbReference type="ARBA" id="ARBA00004141"/>
    </source>
</evidence>
<feature type="domain" description="Major facilitator superfamily (MFS) profile" evidence="10">
    <location>
        <begin position="5"/>
        <end position="428"/>
    </location>
</feature>
<accession>A0A3L6KRU5</accession>
<keyword evidence="6 9" id="KW-0472">Membrane</keyword>
<dbReference type="EMBL" id="QSBY01000015">
    <property type="protein sequence ID" value="RHW67249.1"/>
    <property type="molecule type" value="Genomic_DNA"/>
</dbReference>